<feature type="region of interest" description="Disordered" evidence="1">
    <location>
        <begin position="53"/>
        <end position="78"/>
    </location>
</feature>
<feature type="domain" description="Srp40 C-terminal" evidence="2">
    <location>
        <begin position="9"/>
        <end position="76"/>
    </location>
</feature>
<keyword evidence="4" id="KW-1185">Reference proteome</keyword>
<accession>A0A6A5VM11</accession>
<name>A0A6A5VM11_9PLEO</name>
<feature type="compositionally biased region" description="Basic and acidic residues" evidence="1">
    <location>
        <begin position="7"/>
        <end position="19"/>
    </location>
</feature>
<evidence type="ECO:0000259" key="2">
    <source>
        <dbReference type="Pfam" id="PF05022"/>
    </source>
</evidence>
<dbReference type="OrthoDB" id="5599646at2759"/>
<dbReference type="InterPro" id="IPR007718">
    <property type="entry name" value="Srp40_C"/>
</dbReference>
<dbReference type="InterPro" id="IPR039191">
    <property type="entry name" value="Nopp140-like"/>
</dbReference>
<dbReference type="AlphaFoldDB" id="A0A6A5VM11"/>
<dbReference type="Proteomes" id="UP000800036">
    <property type="component" value="Unassembled WGS sequence"/>
</dbReference>
<dbReference type="EMBL" id="ML976663">
    <property type="protein sequence ID" value="KAF1977600.1"/>
    <property type="molecule type" value="Genomic_DNA"/>
</dbReference>
<dbReference type="PANTHER" id="PTHR23216:SF1">
    <property type="entry name" value="NUCLEOLAR AND COILED-BODY PHOSPHOPROTEIN 1"/>
    <property type="match status" value="1"/>
</dbReference>
<sequence length="78" mass="8965">KKKNHVEKRFQRVKPDTPVDPRFASNEYRSYDYADRAHADLVVTKGKGFTKEKNKKKRGSYRGGMIDTSGGKGIKFED</sequence>
<feature type="non-terminal residue" evidence="3">
    <location>
        <position position="1"/>
    </location>
</feature>
<feature type="region of interest" description="Disordered" evidence="1">
    <location>
        <begin position="1"/>
        <end position="21"/>
    </location>
</feature>
<dbReference type="Pfam" id="PF05022">
    <property type="entry name" value="SRP40_C"/>
    <property type="match status" value="1"/>
</dbReference>
<dbReference type="GO" id="GO:0005730">
    <property type="term" value="C:nucleolus"/>
    <property type="evidence" value="ECO:0007669"/>
    <property type="project" value="InterPro"/>
</dbReference>
<reference evidence="3" key="1">
    <citation type="journal article" date="2020" name="Stud. Mycol.">
        <title>101 Dothideomycetes genomes: a test case for predicting lifestyles and emergence of pathogens.</title>
        <authorList>
            <person name="Haridas S."/>
            <person name="Albert R."/>
            <person name="Binder M."/>
            <person name="Bloem J."/>
            <person name="Labutti K."/>
            <person name="Salamov A."/>
            <person name="Andreopoulos B."/>
            <person name="Baker S."/>
            <person name="Barry K."/>
            <person name="Bills G."/>
            <person name="Bluhm B."/>
            <person name="Cannon C."/>
            <person name="Castanera R."/>
            <person name="Culley D."/>
            <person name="Daum C."/>
            <person name="Ezra D."/>
            <person name="Gonzalez J."/>
            <person name="Henrissat B."/>
            <person name="Kuo A."/>
            <person name="Liang C."/>
            <person name="Lipzen A."/>
            <person name="Lutzoni F."/>
            <person name="Magnuson J."/>
            <person name="Mondo S."/>
            <person name="Nolan M."/>
            <person name="Ohm R."/>
            <person name="Pangilinan J."/>
            <person name="Park H.-J."/>
            <person name="Ramirez L."/>
            <person name="Alfaro M."/>
            <person name="Sun H."/>
            <person name="Tritt A."/>
            <person name="Yoshinaga Y."/>
            <person name="Zwiers L.-H."/>
            <person name="Turgeon B."/>
            <person name="Goodwin S."/>
            <person name="Spatafora J."/>
            <person name="Crous P."/>
            <person name="Grigoriev I."/>
        </authorList>
    </citation>
    <scope>NUCLEOTIDE SEQUENCE</scope>
    <source>
        <strain evidence="3">CBS 107.79</strain>
    </source>
</reference>
<proteinExistence type="predicted"/>
<protein>
    <recommendedName>
        <fullName evidence="2">Srp40 C-terminal domain-containing protein</fullName>
    </recommendedName>
</protein>
<evidence type="ECO:0000256" key="1">
    <source>
        <dbReference type="SAM" id="MobiDB-lite"/>
    </source>
</evidence>
<evidence type="ECO:0000313" key="3">
    <source>
        <dbReference type="EMBL" id="KAF1977600.1"/>
    </source>
</evidence>
<dbReference type="GO" id="GO:0005654">
    <property type="term" value="C:nucleoplasm"/>
    <property type="evidence" value="ECO:0007669"/>
    <property type="project" value="TreeGrafter"/>
</dbReference>
<organism evidence="3 4">
    <name type="scientific">Bimuria novae-zelandiae CBS 107.79</name>
    <dbReference type="NCBI Taxonomy" id="1447943"/>
    <lineage>
        <taxon>Eukaryota</taxon>
        <taxon>Fungi</taxon>
        <taxon>Dikarya</taxon>
        <taxon>Ascomycota</taxon>
        <taxon>Pezizomycotina</taxon>
        <taxon>Dothideomycetes</taxon>
        <taxon>Pleosporomycetidae</taxon>
        <taxon>Pleosporales</taxon>
        <taxon>Massarineae</taxon>
        <taxon>Didymosphaeriaceae</taxon>
        <taxon>Bimuria</taxon>
    </lineage>
</organism>
<dbReference type="PANTHER" id="PTHR23216">
    <property type="entry name" value="NUCLEOLAR AND COILED-BODY PHOSPHOPROTEIN 1"/>
    <property type="match status" value="1"/>
</dbReference>
<gene>
    <name evidence="3" type="ORF">BU23DRAFT_452626</name>
</gene>
<evidence type="ECO:0000313" key="4">
    <source>
        <dbReference type="Proteomes" id="UP000800036"/>
    </source>
</evidence>